<evidence type="ECO:0000256" key="1">
    <source>
        <dbReference type="ARBA" id="ARBA00006484"/>
    </source>
</evidence>
<evidence type="ECO:0000313" key="3">
    <source>
        <dbReference type="Proteomes" id="UP001500755"/>
    </source>
</evidence>
<dbReference type="Pfam" id="PF13561">
    <property type="entry name" value="adh_short_C2"/>
    <property type="match status" value="1"/>
</dbReference>
<dbReference type="PRINTS" id="PR00081">
    <property type="entry name" value="GDHRDH"/>
</dbReference>
<keyword evidence="3" id="KW-1185">Reference proteome</keyword>
<dbReference type="PRINTS" id="PR00080">
    <property type="entry name" value="SDRFAMILY"/>
</dbReference>
<organism evidence="2 3">
    <name type="scientific">Brevibacterium samyangense</name>
    <dbReference type="NCBI Taxonomy" id="366888"/>
    <lineage>
        <taxon>Bacteria</taxon>
        <taxon>Bacillati</taxon>
        <taxon>Actinomycetota</taxon>
        <taxon>Actinomycetes</taxon>
        <taxon>Micrococcales</taxon>
        <taxon>Brevibacteriaceae</taxon>
        <taxon>Brevibacterium</taxon>
    </lineage>
</organism>
<dbReference type="PANTHER" id="PTHR43943:SF2">
    <property type="entry name" value="DEHYDROGENASE_REDUCTASE 4"/>
    <property type="match status" value="1"/>
</dbReference>
<dbReference type="EMBL" id="BAAANO010000009">
    <property type="protein sequence ID" value="GAA2003385.1"/>
    <property type="molecule type" value="Genomic_DNA"/>
</dbReference>
<proteinExistence type="inferred from homology"/>
<evidence type="ECO:0000313" key="2">
    <source>
        <dbReference type="EMBL" id="GAA2003385.1"/>
    </source>
</evidence>
<dbReference type="RefSeq" id="WP_344307639.1">
    <property type="nucleotide sequence ID" value="NZ_BAAANO010000009.1"/>
</dbReference>
<name>A0ABN2TAF8_9MICO</name>
<protein>
    <submittedName>
        <fullName evidence="2">SDR family oxidoreductase</fullName>
    </submittedName>
</protein>
<dbReference type="PANTHER" id="PTHR43943">
    <property type="entry name" value="DEHYDROGENASE/REDUCTASE (SDR FAMILY) MEMBER 4"/>
    <property type="match status" value="1"/>
</dbReference>
<dbReference type="Proteomes" id="UP001500755">
    <property type="component" value="Unassembled WGS sequence"/>
</dbReference>
<dbReference type="SUPFAM" id="SSF51735">
    <property type="entry name" value="NAD(P)-binding Rossmann-fold domains"/>
    <property type="match status" value="1"/>
</dbReference>
<dbReference type="CDD" id="cd05233">
    <property type="entry name" value="SDR_c"/>
    <property type="match status" value="1"/>
</dbReference>
<gene>
    <name evidence="2" type="ORF">GCM10009755_10490</name>
</gene>
<dbReference type="InterPro" id="IPR002347">
    <property type="entry name" value="SDR_fam"/>
</dbReference>
<reference evidence="2 3" key="1">
    <citation type="journal article" date="2019" name="Int. J. Syst. Evol. Microbiol.">
        <title>The Global Catalogue of Microorganisms (GCM) 10K type strain sequencing project: providing services to taxonomists for standard genome sequencing and annotation.</title>
        <authorList>
            <consortium name="The Broad Institute Genomics Platform"/>
            <consortium name="The Broad Institute Genome Sequencing Center for Infectious Disease"/>
            <person name="Wu L."/>
            <person name="Ma J."/>
        </authorList>
    </citation>
    <scope>NUCLEOTIDE SEQUENCE [LARGE SCALE GENOMIC DNA]</scope>
    <source>
        <strain evidence="2 3">JCM 14546</strain>
    </source>
</reference>
<dbReference type="PROSITE" id="PS00061">
    <property type="entry name" value="ADH_SHORT"/>
    <property type="match status" value="1"/>
</dbReference>
<comment type="similarity">
    <text evidence="1">Belongs to the short-chain dehydrogenases/reductases (SDR) family.</text>
</comment>
<dbReference type="InterPro" id="IPR020904">
    <property type="entry name" value="Sc_DH/Rdtase_CS"/>
</dbReference>
<dbReference type="Gene3D" id="3.40.50.720">
    <property type="entry name" value="NAD(P)-binding Rossmann-like Domain"/>
    <property type="match status" value="1"/>
</dbReference>
<sequence length="269" mass="28025">MGEATVPGTVTGSAPGAGEFRFDFTGKRVVITGGSRGLGFEMARAFSLLGAEVLIASRRLESCEDAARRITAETGGAVHARSVRVTDWDEVTAFAEVAWDVLGGVDVLVNNAGSSPLYDSIIGIEEALFDKVLGLNLKGPFRLAALLSERMIDAGMEGSVVNISSIASLYPKPATVPYSAAKAGLNAVTVALAHAYGPHVRVNCVVPGTFLTDVSKHWDMGAFEQRAQSFAMKRGGDPKEIVGAVLYLSSSLASYTTGTLITVDGGAPA</sequence>
<comment type="caution">
    <text evidence="2">The sequence shown here is derived from an EMBL/GenBank/DDBJ whole genome shotgun (WGS) entry which is preliminary data.</text>
</comment>
<accession>A0ABN2TAF8</accession>
<dbReference type="InterPro" id="IPR036291">
    <property type="entry name" value="NAD(P)-bd_dom_sf"/>
</dbReference>